<dbReference type="AlphaFoldDB" id="A0A6P8LF32"/>
<name>A0A6P8LF32_BOMIM</name>
<dbReference type="KEGG" id="bim:100745239"/>
<protein>
    <submittedName>
        <fullName evidence="2">Uncharacterized protein LOC100745239 isoform X1</fullName>
    </submittedName>
</protein>
<dbReference type="Proteomes" id="UP000515180">
    <property type="component" value="Unplaced"/>
</dbReference>
<keyword evidence="1" id="KW-1185">Reference proteome</keyword>
<gene>
    <name evidence="2" type="primary">LOC100745239</name>
</gene>
<proteinExistence type="predicted"/>
<sequence length="91" mass="10572">MEYLLREAMLPPLKLFIFSSISVKVEGTFYKFKHFVNSTGLLLTIYDESNHSALFSKNLFLKNGKLANGGWENDVVHIISHWYLLLYESSR</sequence>
<accession>A0A6P8LF32</accession>
<evidence type="ECO:0000313" key="2">
    <source>
        <dbReference type="RefSeq" id="XP_033180683.1"/>
    </source>
</evidence>
<dbReference type="GeneID" id="100745239"/>
<organism evidence="1 2">
    <name type="scientific">Bombus impatiens</name>
    <name type="common">Bumblebee</name>
    <dbReference type="NCBI Taxonomy" id="132113"/>
    <lineage>
        <taxon>Eukaryota</taxon>
        <taxon>Metazoa</taxon>
        <taxon>Ecdysozoa</taxon>
        <taxon>Arthropoda</taxon>
        <taxon>Hexapoda</taxon>
        <taxon>Insecta</taxon>
        <taxon>Pterygota</taxon>
        <taxon>Neoptera</taxon>
        <taxon>Endopterygota</taxon>
        <taxon>Hymenoptera</taxon>
        <taxon>Apocrita</taxon>
        <taxon>Aculeata</taxon>
        <taxon>Apoidea</taxon>
        <taxon>Anthophila</taxon>
        <taxon>Apidae</taxon>
        <taxon>Bombus</taxon>
        <taxon>Pyrobombus</taxon>
    </lineage>
</organism>
<dbReference type="RefSeq" id="XP_033180683.1">
    <property type="nucleotide sequence ID" value="XM_033324792.1"/>
</dbReference>
<reference evidence="2" key="1">
    <citation type="submission" date="2025-08" db="UniProtKB">
        <authorList>
            <consortium name="RefSeq"/>
        </authorList>
    </citation>
    <scope>IDENTIFICATION</scope>
</reference>
<evidence type="ECO:0000313" key="1">
    <source>
        <dbReference type="Proteomes" id="UP000515180"/>
    </source>
</evidence>